<dbReference type="KEGG" id="meso:BSQ44_08175"/>
<dbReference type="SUPFAM" id="SSF55729">
    <property type="entry name" value="Acyl-CoA N-acyltransferases (Nat)"/>
    <property type="match status" value="1"/>
</dbReference>
<protein>
    <submittedName>
        <fullName evidence="4">GNAT family N-acetyltransferase</fullName>
    </submittedName>
</protein>
<dbReference type="CDD" id="cd04301">
    <property type="entry name" value="NAT_SF"/>
    <property type="match status" value="1"/>
</dbReference>
<reference evidence="5" key="1">
    <citation type="submission" date="2016-11" db="EMBL/GenBank/DDBJ databases">
        <title>Mesorhizobium oceanicum sp. nov., isolated from deep seawater in South China Sea.</title>
        <authorList>
            <person name="Fu G.-Y."/>
        </authorList>
    </citation>
    <scope>NUCLEOTIDE SEQUENCE [LARGE SCALE GENOMIC DNA]</scope>
    <source>
        <strain evidence="5">B7</strain>
    </source>
</reference>
<evidence type="ECO:0000259" key="3">
    <source>
        <dbReference type="PROSITE" id="PS51186"/>
    </source>
</evidence>
<dbReference type="GO" id="GO:0016747">
    <property type="term" value="F:acyltransferase activity, transferring groups other than amino-acyl groups"/>
    <property type="evidence" value="ECO:0007669"/>
    <property type="project" value="InterPro"/>
</dbReference>
<dbReference type="RefSeq" id="WP_072602904.1">
    <property type="nucleotide sequence ID" value="NZ_CP018171.1"/>
</dbReference>
<dbReference type="PANTHER" id="PTHR43877">
    <property type="entry name" value="AMINOALKYLPHOSPHONATE N-ACETYLTRANSFERASE-RELATED-RELATED"/>
    <property type="match status" value="1"/>
</dbReference>
<keyword evidence="1 4" id="KW-0808">Transferase</keyword>
<dbReference type="PROSITE" id="PS51186">
    <property type="entry name" value="GNAT"/>
    <property type="match status" value="1"/>
</dbReference>
<dbReference type="Proteomes" id="UP000182840">
    <property type="component" value="Chromosome"/>
</dbReference>
<dbReference type="InterPro" id="IPR000182">
    <property type="entry name" value="GNAT_dom"/>
</dbReference>
<dbReference type="AlphaFoldDB" id="A0A1L3SPI8"/>
<evidence type="ECO:0000313" key="4">
    <source>
        <dbReference type="EMBL" id="APH71347.1"/>
    </source>
</evidence>
<dbReference type="EMBL" id="CP018171">
    <property type="protein sequence ID" value="APH71347.1"/>
    <property type="molecule type" value="Genomic_DNA"/>
</dbReference>
<feature type="domain" description="N-acetyltransferase" evidence="3">
    <location>
        <begin position="1"/>
        <end position="147"/>
    </location>
</feature>
<dbReference type="STRING" id="1670800.BSQ44_08175"/>
<sequence>MQIRKPNPGDRPEWDRLYAGYATFYKVDQTPEMRDRVWGWLHDPAHESEGLVAEEGDRLVALAHFRPFARPLTATTGGFLDDLFVDPETRGTGAADAMLASLEEIAISRGWTVIRWITAENNYRARAVYDRKAARTGWITYDLVPGR</sequence>
<proteinExistence type="predicted"/>
<evidence type="ECO:0000256" key="1">
    <source>
        <dbReference type="ARBA" id="ARBA00022679"/>
    </source>
</evidence>
<evidence type="ECO:0000313" key="5">
    <source>
        <dbReference type="Proteomes" id="UP000182840"/>
    </source>
</evidence>
<gene>
    <name evidence="4" type="ORF">BSQ44_08175</name>
</gene>
<keyword evidence="2" id="KW-0012">Acyltransferase</keyword>
<keyword evidence="5" id="KW-1185">Reference proteome</keyword>
<dbReference type="Pfam" id="PF00583">
    <property type="entry name" value="Acetyltransf_1"/>
    <property type="match status" value="1"/>
</dbReference>
<evidence type="ECO:0000256" key="2">
    <source>
        <dbReference type="ARBA" id="ARBA00023315"/>
    </source>
</evidence>
<dbReference type="Gene3D" id="3.40.630.30">
    <property type="match status" value="1"/>
</dbReference>
<dbReference type="PANTHER" id="PTHR43877:SF2">
    <property type="entry name" value="AMINOALKYLPHOSPHONATE N-ACETYLTRANSFERASE-RELATED"/>
    <property type="match status" value="1"/>
</dbReference>
<name>A0A1L3SPI8_9HYPH</name>
<organism evidence="4 5">
    <name type="scientific">Aquibium oceanicum</name>
    <dbReference type="NCBI Taxonomy" id="1670800"/>
    <lineage>
        <taxon>Bacteria</taxon>
        <taxon>Pseudomonadati</taxon>
        <taxon>Pseudomonadota</taxon>
        <taxon>Alphaproteobacteria</taxon>
        <taxon>Hyphomicrobiales</taxon>
        <taxon>Phyllobacteriaceae</taxon>
        <taxon>Aquibium</taxon>
    </lineage>
</organism>
<dbReference type="InterPro" id="IPR050832">
    <property type="entry name" value="Bact_Acetyltransf"/>
</dbReference>
<dbReference type="InterPro" id="IPR016181">
    <property type="entry name" value="Acyl_CoA_acyltransferase"/>
</dbReference>
<accession>A0A1L3SPI8</accession>
<dbReference type="OrthoDB" id="9805924at2"/>